<dbReference type="GO" id="GO:0016787">
    <property type="term" value="F:hydrolase activity"/>
    <property type="evidence" value="ECO:0007669"/>
    <property type="project" value="UniProtKB-KW"/>
</dbReference>
<dbReference type="Gene3D" id="3.10.129.10">
    <property type="entry name" value="Hotdog Thioesterase"/>
    <property type="match status" value="1"/>
</dbReference>
<dbReference type="GeneID" id="40323456"/>
<comment type="caution">
    <text evidence="2">The sequence shown here is derived from an EMBL/GenBank/DDBJ whole genome shotgun (WGS) entry which is preliminary data.</text>
</comment>
<evidence type="ECO:0000313" key="2">
    <source>
        <dbReference type="EMBL" id="RNE96184.1"/>
    </source>
</evidence>
<feature type="domain" description="Acyl-ACP thioesterase-like C-terminal" evidence="1">
    <location>
        <begin position="222"/>
        <end position="258"/>
    </location>
</feature>
<dbReference type="SUPFAM" id="SSF54637">
    <property type="entry name" value="Thioesterase/thiol ester dehydrase-isomerase"/>
    <property type="match status" value="2"/>
</dbReference>
<organism evidence="2 3">
    <name type="scientific">Trypanosoma conorhini</name>
    <dbReference type="NCBI Taxonomy" id="83891"/>
    <lineage>
        <taxon>Eukaryota</taxon>
        <taxon>Discoba</taxon>
        <taxon>Euglenozoa</taxon>
        <taxon>Kinetoplastea</taxon>
        <taxon>Metakinetoplastina</taxon>
        <taxon>Trypanosomatida</taxon>
        <taxon>Trypanosomatidae</taxon>
        <taxon>Trypanosoma</taxon>
    </lineage>
</organism>
<dbReference type="InterPro" id="IPR049427">
    <property type="entry name" value="Acyl-ACP_TE_C"/>
</dbReference>
<dbReference type="Proteomes" id="UP000284403">
    <property type="component" value="Unassembled WGS sequence"/>
</dbReference>
<dbReference type="OrthoDB" id="271130at2759"/>
<gene>
    <name evidence="2" type="ORF">Tco025E_09845</name>
</gene>
<evidence type="ECO:0000259" key="1">
    <source>
        <dbReference type="Pfam" id="PF20791"/>
    </source>
</evidence>
<proteinExistence type="predicted"/>
<reference evidence="2 3" key="1">
    <citation type="journal article" date="2018" name="BMC Genomics">
        <title>Genomic comparison of Trypanosoma conorhini and Trypanosoma rangeli to Trypanosoma cruzi strains of high and low virulence.</title>
        <authorList>
            <person name="Bradwell K.R."/>
            <person name="Koparde V.N."/>
            <person name="Matveyev A.V."/>
            <person name="Serrano M.G."/>
            <person name="Alves J.M."/>
            <person name="Parikh H."/>
            <person name="Huang B."/>
            <person name="Lee V."/>
            <person name="Espinosa-Alvarez O."/>
            <person name="Ortiz P.A."/>
            <person name="Costa-Martins A.G."/>
            <person name="Teixeira M.M."/>
            <person name="Buck G.A."/>
        </authorList>
    </citation>
    <scope>NUCLEOTIDE SEQUENCE [LARGE SCALE GENOMIC DNA]</scope>
    <source>
        <strain evidence="2 3">025E</strain>
    </source>
</reference>
<sequence length="356" mass="39068">MFKVDSDGSAITYHIPVGPFVPLQHDKIEVTTVNRLANFGMRFAMEHGWCYFRRSSDRAQHAGAAVDEGYVEPGEDVTVFFAGVEAELVGELPKFDGKITPASLFFWGQFWVSHVGSSSFGIYGKLFHYDAATEADKVPIGVFKLTGVTVSKTSRRPVPIPKDRAAVLQETMQRHQPTTSLPRVARIDVADILARSGLFADKTCCKMVDPLPTHASVAPLQVAYRREFHIRQSDIDFNRHVNQMALIQLVINAFRSALADETTIFPRLLDTGVSAIVGDLLLRRLRIDYVRETPMDHRSVVIALFFAQPASRDAAIASSAGSRRNEAAELCFLAQGVPDGGAPPHIAAVGNLSVCC</sequence>
<evidence type="ECO:0000313" key="3">
    <source>
        <dbReference type="Proteomes" id="UP000284403"/>
    </source>
</evidence>
<accession>A0A422MSK5</accession>
<dbReference type="Pfam" id="PF20791">
    <property type="entry name" value="Acyl-ACP_TE_C"/>
    <property type="match status" value="1"/>
</dbReference>
<dbReference type="RefSeq" id="XP_029223272.1">
    <property type="nucleotide sequence ID" value="XM_029376649.1"/>
</dbReference>
<protein>
    <submittedName>
        <fullName evidence="2">Thiolester hydrolase</fullName>
        <ecNumber evidence="2">3.1.2.-</ecNumber>
    </submittedName>
</protein>
<dbReference type="InterPro" id="IPR029069">
    <property type="entry name" value="HotDog_dom_sf"/>
</dbReference>
<dbReference type="EMBL" id="MKKU01001306">
    <property type="protein sequence ID" value="RNE96184.1"/>
    <property type="molecule type" value="Genomic_DNA"/>
</dbReference>
<name>A0A422MSK5_9TRYP</name>
<keyword evidence="2" id="KW-0378">Hydrolase</keyword>
<dbReference type="AlphaFoldDB" id="A0A422MSK5"/>
<keyword evidence="3" id="KW-1185">Reference proteome</keyword>
<dbReference type="EC" id="3.1.2.-" evidence="2"/>